<dbReference type="KEGG" id="snep:Enr13x_00520"/>
<evidence type="ECO:0000256" key="4">
    <source>
        <dbReference type="ARBA" id="ARBA00023136"/>
    </source>
</evidence>
<dbReference type="EMBL" id="CP037423">
    <property type="protein sequence ID" value="QDV40246.1"/>
    <property type="molecule type" value="Genomic_DNA"/>
</dbReference>
<keyword evidence="1" id="KW-1003">Cell membrane</keyword>
<keyword evidence="8" id="KW-1185">Reference proteome</keyword>
<dbReference type="OrthoDB" id="9808365at2"/>
<dbReference type="RefSeq" id="WP_145384099.1">
    <property type="nucleotide sequence ID" value="NZ_CP037423.1"/>
</dbReference>
<dbReference type="Pfam" id="PF12127">
    <property type="entry name" value="FloA"/>
    <property type="match status" value="1"/>
</dbReference>
<reference evidence="7 8" key="1">
    <citation type="submission" date="2019-03" db="EMBL/GenBank/DDBJ databases">
        <title>Deep-cultivation of Planctomycetes and their phenomic and genomic characterization uncovers novel biology.</title>
        <authorList>
            <person name="Wiegand S."/>
            <person name="Jogler M."/>
            <person name="Boedeker C."/>
            <person name="Pinto D."/>
            <person name="Vollmers J."/>
            <person name="Rivas-Marin E."/>
            <person name="Kohn T."/>
            <person name="Peeters S.H."/>
            <person name="Heuer A."/>
            <person name="Rast P."/>
            <person name="Oberbeckmann S."/>
            <person name="Bunk B."/>
            <person name="Jeske O."/>
            <person name="Meyerdierks A."/>
            <person name="Storesund J.E."/>
            <person name="Kallscheuer N."/>
            <person name="Luecker S."/>
            <person name="Lage O.M."/>
            <person name="Pohl T."/>
            <person name="Merkel B.J."/>
            <person name="Hornburger P."/>
            <person name="Mueller R.-W."/>
            <person name="Bruemmer F."/>
            <person name="Labrenz M."/>
            <person name="Spormann A.M."/>
            <person name="Op den Camp H."/>
            <person name="Overmann J."/>
            <person name="Amann R."/>
            <person name="Jetten M.S.M."/>
            <person name="Mascher T."/>
            <person name="Medema M.H."/>
            <person name="Devos D.P."/>
            <person name="Kaster A.-K."/>
            <person name="Ovreas L."/>
            <person name="Rohde M."/>
            <person name="Galperin M.Y."/>
            <person name="Jogler C."/>
        </authorList>
    </citation>
    <scope>NUCLEOTIDE SEQUENCE [LARGE SCALE GENOMIC DNA]</scope>
    <source>
        <strain evidence="7 8">Enr13</strain>
    </source>
</reference>
<feature type="compositionally biased region" description="Basic and acidic residues" evidence="5">
    <location>
        <begin position="322"/>
        <end position="338"/>
    </location>
</feature>
<evidence type="ECO:0000256" key="6">
    <source>
        <dbReference type="SAM" id="Phobius"/>
    </source>
</evidence>
<sequence length="363" mass="38824">MPSQLQLLIAAALIGCVVAIALFWVLSKCGAYWFQAYMSGADITMKSLIVMYLLKLDLRMMVTAKIMCRQAGLRIDRQGGIRTADLQIHALAGGDVMNVVQAIIVAHRAGIELDFDRAAAIDLAGRDVLHAVQTSVTPKVIYCPEAREGRPLLSAIAKNGVELLVGARVTVRTNLDQLIGGATEETIVARVGQAIVSAIGSSATHMDVLEMPLQISEAAMAHGLDSNTAFAIVSIDIADIDVGENIGARLQRDQADADGRIARARAEARRAEAVAHTQQMLAKVAENRAHLVNAEAQVPQAMAVAFRSGNLRGKAVRWIPGVDRKEPPRANGISDRKNSPTKPGDAKPSPANPFLGPREERDG</sequence>
<keyword evidence="3 6" id="KW-1133">Transmembrane helix</keyword>
<protein>
    <submittedName>
        <fullName evidence="7">SigmaW regulon antibacterial</fullName>
    </submittedName>
</protein>
<gene>
    <name evidence="7" type="ORF">Enr13x_00520</name>
</gene>
<name>A0A518HHC6_9BACT</name>
<keyword evidence="4 6" id="KW-0472">Membrane</keyword>
<feature type="region of interest" description="Disordered" evidence="5">
    <location>
        <begin position="318"/>
        <end position="363"/>
    </location>
</feature>
<dbReference type="Proteomes" id="UP000319004">
    <property type="component" value="Chromosome"/>
</dbReference>
<organism evidence="7 8">
    <name type="scientific">Stieleria neptunia</name>
    <dbReference type="NCBI Taxonomy" id="2527979"/>
    <lineage>
        <taxon>Bacteria</taxon>
        <taxon>Pseudomonadati</taxon>
        <taxon>Planctomycetota</taxon>
        <taxon>Planctomycetia</taxon>
        <taxon>Pirellulales</taxon>
        <taxon>Pirellulaceae</taxon>
        <taxon>Stieleria</taxon>
    </lineage>
</organism>
<feature type="transmembrane region" description="Helical" evidence="6">
    <location>
        <begin position="32"/>
        <end position="54"/>
    </location>
</feature>
<feature type="transmembrane region" description="Helical" evidence="6">
    <location>
        <begin position="7"/>
        <end position="26"/>
    </location>
</feature>
<evidence type="ECO:0000256" key="3">
    <source>
        <dbReference type="ARBA" id="ARBA00022989"/>
    </source>
</evidence>
<dbReference type="AlphaFoldDB" id="A0A518HHC6"/>
<keyword evidence="2 6" id="KW-0812">Transmembrane</keyword>
<evidence type="ECO:0000313" key="8">
    <source>
        <dbReference type="Proteomes" id="UP000319004"/>
    </source>
</evidence>
<dbReference type="InterPro" id="IPR022853">
    <property type="entry name" value="FloA"/>
</dbReference>
<proteinExistence type="predicted"/>
<accession>A0A518HHC6</accession>
<evidence type="ECO:0000313" key="7">
    <source>
        <dbReference type="EMBL" id="QDV40246.1"/>
    </source>
</evidence>
<evidence type="ECO:0000256" key="1">
    <source>
        <dbReference type="ARBA" id="ARBA00022475"/>
    </source>
</evidence>
<evidence type="ECO:0000256" key="5">
    <source>
        <dbReference type="SAM" id="MobiDB-lite"/>
    </source>
</evidence>
<evidence type="ECO:0000256" key="2">
    <source>
        <dbReference type="ARBA" id="ARBA00022692"/>
    </source>
</evidence>